<dbReference type="PANTHER" id="PTHR11465:SF62">
    <property type="entry name" value="CATALASE T"/>
    <property type="match status" value="1"/>
</dbReference>
<dbReference type="RefSeq" id="XP_056483332.1">
    <property type="nucleotide sequence ID" value="XM_056637302.1"/>
</dbReference>
<dbReference type="GO" id="GO:0005777">
    <property type="term" value="C:peroxisome"/>
    <property type="evidence" value="ECO:0007669"/>
    <property type="project" value="TreeGrafter"/>
</dbReference>
<dbReference type="AlphaFoldDB" id="A0A9W9SJ52"/>
<dbReference type="GeneID" id="81376282"/>
<name>A0A9W9SJ52_9EURO</name>
<dbReference type="SUPFAM" id="SSF56634">
    <property type="entry name" value="Heme-dependent catalase-like"/>
    <property type="match status" value="1"/>
</dbReference>
<dbReference type="InterPro" id="IPR020835">
    <property type="entry name" value="Catalase_sf"/>
</dbReference>
<keyword evidence="2" id="KW-1185">Reference proteome</keyword>
<dbReference type="InterPro" id="IPR018028">
    <property type="entry name" value="Catalase"/>
</dbReference>
<proteinExistence type="predicted"/>
<reference evidence="1" key="1">
    <citation type="submission" date="2022-12" db="EMBL/GenBank/DDBJ databases">
        <authorList>
            <person name="Petersen C."/>
        </authorList>
    </citation>
    <scope>NUCLEOTIDE SEQUENCE</scope>
    <source>
        <strain evidence="1">IBT 29677</strain>
    </source>
</reference>
<dbReference type="EMBL" id="JAPZBU010000011">
    <property type="protein sequence ID" value="KAJ5379546.1"/>
    <property type="molecule type" value="Genomic_DNA"/>
</dbReference>
<protein>
    <submittedName>
        <fullName evidence="1">Heme-dependent catalase</fullName>
    </submittedName>
</protein>
<dbReference type="GO" id="GO:0020037">
    <property type="term" value="F:heme binding"/>
    <property type="evidence" value="ECO:0007669"/>
    <property type="project" value="InterPro"/>
</dbReference>
<dbReference type="Gene3D" id="2.40.180.10">
    <property type="entry name" value="Catalase core domain"/>
    <property type="match status" value="2"/>
</dbReference>
<dbReference type="OrthoDB" id="6880011at2759"/>
<dbReference type="GO" id="GO:0004096">
    <property type="term" value="F:catalase activity"/>
    <property type="evidence" value="ECO:0007669"/>
    <property type="project" value="InterPro"/>
</dbReference>
<comment type="caution">
    <text evidence="1">The sequence shown here is derived from an EMBL/GenBank/DDBJ whole genome shotgun (WGS) entry which is preliminary data.</text>
</comment>
<gene>
    <name evidence="1" type="ORF">N7509_012665</name>
</gene>
<organism evidence="1 2">
    <name type="scientific">Penicillium cosmopolitanum</name>
    <dbReference type="NCBI Taxonomy" id="1131564"/>
    <lineage>
        <taxon>Eukaryota</taxon>
        <taxon>Fungi</taxon>
        <taxon>Dikarya</taxon>
        <taxon>Ascomycota</taxon>
        <taxon>Pezizomycotina</taxon>
        <taxon>Eurotiomycetes</taxon>
        <taxon>Eurotiomycetidae</taxon>
        <taxon>Eurotiales</taxon>
        <taxon>Aspergillaceae</taxon>
        <taxon>Penicillium</taxon>
    </lineage>
</organism>
<accession>A0A9W9SJ52</accession>
<evidence type="ECO:0000313" key="1">
    <source>
        <dbReference type="EMBL" id="KAJ5379546.1"/>
    </source>
</evidence>
<dbReference type="PANTHER" id="PTHR11465">
    <property type="entry name" value="CATALASE"/>
    <property type="match status" value="1"/>
</dbReference>
<evidence type="ECO:0000313" key="2">
    <source>
        <dbReference type="Proteomes" id="UP001147747"/>
    </source>
</evidence>
<dbReference type="GO" id="GO:0042542">
    <property type="term" value="P:response to hydrogen peroxide"/>
    <property type="evidence" value="ECO:0007669"/>
    <property type="project" value="TreeGrafter"/>
</dbReference>
<dbReference type="Proteomes" id="UP001147747">
    <property type="component" value="Unassembled WGS sequence"/>
</dbReference>
<dbReference type="GO" id="GO:0005739">
    <property type="term" value="C:mitochondrion"/>
    <property type="evidence" value="ECO:0007669"/>
    <property type="project" value="TreeGrafter"/>
</dbReference>
<sequence>MPLPSDPVTVDVGAQLVDTLHKFFGPHPGFRPARFSSSTGLPELPDTDPNGNPRGLAIRFVLAESPRRVHTDIITHSTPFFPAKDGPDALAFFKALANGSIVEHLAAFPSAKAFVEAPKPFPVSFATENYYGVNAFKLIAADGTVTFIRYRIVPRVIRDALPLAPAFDLVAQIAEEGDVTDNCTVRWPESRKIVTLGTISLESVKDDNAAEQKRVIFDPVPRVQGVESSDDPLIDVRAALYLISGRERRAA</sequence>
<reference evidence="1" key="2">
    <citation type="journal article" date="2023" name="IMA Fungus">
        <title>Comparative genomic study of the Penicillium genus elucidates a diverse pangenome and 15 lateral gene transfer events.</title>
        <authorList>
            <person name="Petersen C."/>
            <person name="Sorensen T."/>
            <person name="Nielsen M.R."/>
            <person name="Sondergaard T.E."/>
            <person name="Sorensen J.L."/>
            <person name="Fitzpatrick D.A."/>
            <person name="Frisvad J.C."/>
            <person name="Nielsen K.L."/>
        </authorList>
    </citation>
    <scope>NUCLEOTIDE SEQUENCE</scope>
    <source>
        <strain evidence="1">IBT 29677</strain>
    </source>
</reference>
<dbReference type="GO" id="GO:0042744">
    <property type="term" value="P:hydrogen peroxide catabolic process"/>
    <property type="evidence" value="ECO:0007669"/>
    <property type="project" value="TreeGrafter"/>
</dbReference>